<dbReference type="PROSITE" id="PS00175">
    <property type="entry name" value="PG_MUTASE"/>
    <property type="match status" value="1"/>
</dbReference>
<evidence type="ECO:0000256" key="5">
    <source>
        <dbReference type="PIRSR" id="PIRSR613078-1"/>
    </source>
</evidence>
<evidence type="ECO:0000256" key="2">
    <source>
        <dbReference type="ARBA" id="ARBA00013067"/>
    </source>
</evidence>
<dbReference type="SMART" id="SM00855">
    <property type="entry name" value="PGAM"/>
    <property type="match status" value="1"/>
</dbReference>
<evidence type="ECO:0000256" key="7">
    <source>
        <dbReference type="SAM" id="MobiDB-lite"/>
    </source>
</evidence>
<dbReference type="InterPro" id="IPR001345">
    <property type="entry name" value="PG/BPGM_mutase_AS"/>
</dbReference>
<dbReference type="OrthoDB" id="354304at2759"/>
<feature type="active site" description="Proton donor/acceptor" evidence="5">
    <location>
        <position position="89"/>
    </location>
</feature>
<dbReference type="InParanoid" id="A0A3B1KCR3"/>
<reference evidence="8" key="3">
    <citation type="submission" date="2025-08" db="UniProtKB">
        <authorList>
            <consortium name="Ensembl"/>
        </authorList>
    </citation>
    <scope>IDENTIFICATION</scope>
</reference>
<organism evidence="8 9">
    <name type="scientific">Astyanax mexicanus</name>
    <name type="common">Blind cave fish</name>
    <name type="synonym">Astyanax fasciatus mexicanus</name>
    <dbReference type="NCBI Taxonomy" id="7994"/>
    <lineage>
        <taxon>Eukaryota</taxon>
        <taxon>Metazoa</taxon>
        <taxon>Chordata</taxon>
        <taxon>Craniata</taxon>
        <taxon>Vertebrata</taxon>
        <taxon>Euteleostomi</taxon>
        <taxon>Actinopterygii</taxon>
        <taxon>Neopterygii</taxon>
        <taxon>Teleostei</taxon>
        <taxon>Ostariophysi</taxon>
        <taxon>Characiformes</taxon>
        <taxon>Characoidei</taxon>
        <taxon>Acestrorhamphidae</taxon>
        <taxon>Acestrorhamphinae</taxon>
        <taxon>Astyanax</taxon>
    </lineage>
</organism>
<reference evidence="8" key="4">
    <citation type="submission" date="2025-09" db="UniProtKB">
        <authorList>
            <consortium name="Ensembl"/>
        </authorList>
    </citation>
    <scope>IDENTIFICATION</scope>
</reference>
<comment type="similarity">
    <text evidence="4">Belongs to the phosphoglycerate mutase family.</text>
</comment>
<name>A0A3B1KCR3_ASTMX</name>
<dbReference type="InterPro" id="IPR013078">
    <property type="entry name" value="His_Pase_superF_clade-1"/>
</dbReference>
<evidence type="ECO:0000313" key="9">
    <source>
        <dbReference type="Proteomes" id="UP000018467"/>
    </source>
</evidence>
<evidence type="ECO:0000256" key="3">
    <source>
        <dbReference type="ARBA" id="ARBA00022801"/>
    </source>
</evidence>
<dbReference type="GO" id="GO:0045820">
    <property type="term" value="P:negative regulation of glycolytic process"/>
    <property type="evidence" value="ECO:0007669"/>
    <property type="project" value="TreeGrafter"/>
</dbReference>
<dbReference type="RefSeq" id="XP_007228422.1">
    <property type="nucleotide sequence ID" value="XM_007228360.4"/>
</dbReference>
<reference evidence="9" key="2">
    <citation type="journal article" date="2014" name="Nat. Commun.">
        <title>The cavefish genome reveals candidate genes for eye loss.</title>
        <authorList>
            <person name="McGaugh S.E."/>
            <person name="Gross J.B."/>
            <person name="Aken B."/>
            <person name="Blin M."/>
            <person name="Borowsky R."/>
            <person name="Chalopin D."/>
            <person name="Hinaux H."/>
            <person name="Jeffery W.R."/>
            <person name="Keene A."/>
            <person name="Ma L."/>
            <person name="Minx P."/>
            <person name="Murphy D."/>
            <person name="O'Quin K.E."/>
            <person name="Retaux S."/>
            <person name="Rohner N."/>
            <person name="Searle S.M."/>
            <person name="Stahl B.A."/>
            <person name="Tabin C."/>
            <person name="Volff J.N."/>
            <person name="Yoshizawa M."/>
            <person name="Warren W.C."/>
        </authorList>
    </citation>
    <scope>NUCLEOTIDE SEQUENCE [LARGE SCALE GENOMIC DNA]</scope>
    <source>
        <strain evidence="9">female</strain>
    </source>
</reference>
<dbReference type="GeneID" id="103030880"/>
<evidence type="ECO:0000313" key="8">
    <source>
        <dbReference type="Ensembl" id="ENSAMXP00000052502.1"/>
    </source>
</evidence>
<dbReference type="Proteomes" id="UP000018467">
    <property type="component" value="Unassembled WGS sequence"/>
</dbReference>
<dbReference type="PANTHER" id="PTHR46517:SF3">
    <property type="entry name" value="FRUCTOSE-2,6-BISPHOSPHATASE TIGAR A-RELATED"/>
    <property type="match status" value="1"/>
</dbReference>
<dbReference type="KEGG" id="amex:103030880"/>
<dbReference type="InterPro" id="IPR029033">
    <property type="entry name" value="His_PPase_superfam"/>
</dbReference>
<dbReference type="CDD" id="cd07067">
    <property type="entry name" value="HP_PGM_like"/>
    <property type="match status" value="1"/>
</dbReference>
<dbReference type="InterPro" id="IPR051695">
    <property type="entry name" value="Phosphoglycerate_Mutase"/>
</dbReference>
<dbReference type="GeneTree" id="ENSGT00940000163946"/>
<feature type="active site" description="Tele-phosphohistidine intermediate" evidence="5">
    <location>
        <position position="11"/>
    </location>
</feature>
<dbReference type="AlphaFoldDB" id="A0A3B1KCR3"/>
<accession>A0A3B1KCR3</accession>
<feature type="binding site" evidence="6">
    <location>
        <begin position="10"/>
        <end position="17"/>
    </location>
    <ligand>
        <name>substrate</name>
    </ligand>
</feature>
<dbReference type="Gene3D" id="3.40.50.1240">
    <property type="entry name" value="Phosphoglycerate mutase-like"/>
    <property type="match status" value="1"/>
</dbReference>
<dbReference type="CTD" id="664696"/>
<dbReference type="PANTHER" id="PTHR46517">
    <property type="entry name" value="FRUCTOSE-2,6-BISPHOSPHATASE TIGAR"/>
    <property type="match status" value="1"/>
</dbReference>
<dbReference type="GO" id="GO:0004331">
    <property type="term" value="F:fructose-2,6-bisphosphate 2-phosphatase activity"/>
    <property type="evidence" value="ECO:0007669"/>
    <property type="project" value="UniProtKB-EC"/>
</dbReference>
<feature type="binding site" evidence="6">
    <location>
        <position position="61"/>
    </location>
    <ligand>
        <name>substrate</name>
    </ligand>
</feature>
<protein>
    <recommendedName>
        <fullName evidence="2">fructose-2,6-bisphosphate 2-phosphatase</fullName>
        <ecNumber evidence="2">3.1.3.46</ecNumber>
    </recommendedName>
</protein>
<evidence type="ECO:0000256" key="6">
    <source>
        <dbReference type="PIRSR" id="PIRSR613078-2"/>
    </source>
</evidence>
<dbReference type="FunCoup" id="A0A3B1KCR3">
    <property type="interactions" value="66"/>
</dbReference>
<keyword evidence="9" id="KW-1185">Reference proteome</keyword>
<feature type="region of interest" description="Disordered" evidence="7">
    <location>
        <begin position="147"/>
        <end position="169"/>
    </location>
</feature>
<evidence type="ECO:0000256" key="4">
    <source>
        <dbReference type="ARBA" id="ARBA00038362"/>
    </source>
</evidence>
<dbReference type="SUPFAM" id="SSF53254">
    <property type="entry name" value="Phosphoglycerate mutase-like"/>
    <property type="match status" value="1"/>
</dbReference>
<dbReference type="Ensembl" id="ENSAMXT00000032830.1">
    <property type="protein sequence ID" value="ENSAMXP00000052502.1"/>
    <property type="gene ID" value="ENSAMXG00000036552.1"/>
</dbReference>
<dbReference type="STRING" id="7994.ENSAMXP00000052502"/>
<comment type="catalytic activity">
    <reaction evidence="1">
        <text>beta-D-fructose 2,6-bisphosphate + H2O = beta-D-fructose 6-phosphate + phosphate</text>
        <dbReference type="Rhea" id="RHEA:17289"/>
        <dbReference type="ChEBI" id="CHEBI:15377"/>
        <dbReference type="ChEBI" id="CHEBI:43474"/>
        <dbReference type="ChEBI" id="CHEBI:57634"/>
        <dbReference type="ChEBI" id="CHEBI:58579"/>
        <dbReference type="EC" id="3.1.3.46"/>
    </reaction>
</comment>
<evidence type="ECO:0000256" key="1">
    <source>
        <dbReference type="ARBA" id="ARBA00000464"/>
    </source>
</evidence>
<dbReference type="Pfam" id="PF00300">
    <property type="entry name" value="His_Phos_1"/>
    <property type="match status" value="1"/>
</dbReference>
<reference evidence="9" key="1">
    <citation type="submission" date="2013-03" db="EMBL/GenBank/DDBJ databases">
        <authorList>
            <person name="Jeffery W."/>
            <person name="Warren W."/>
            <person name="Wilson R.K."/>
        </authorList>
    </citation>
    <scope>NUCLEOTIDE SEQUENCE</scope>
    <source>
        <strain evidence="9">female</strain>
    </source>
</reference>
<dbReference type="Bgee" id="ENSAMXG00000036552">
    <property type="expression patterns" value="Expressed in muscle tissue and 10 other cell types or tissues"/>
</dbReference>
<proteinExistence type="inferred from homology"/>
<dbReference type="GO" id="GO:0005829">
    <property type="term" value="C:cytosol"/>
    <property type="evidence" value="ECO:0007669"/>
    <property type="project" value="TreeGrafter"/>
</dbReference>
<dbReference type="EC" id="3.1.3.46" evidence="2"/>
<dbReference type="GO" id="GO:0043456">
    <property type="term" value="P:regulation of pentose-phosphate shunt"/>
    <property type="evidence" value="ECO:0007669"/>
    <property type="project" value="TreeGrafter"/>
</dbReference>
<keyword evidence="3" id="KW-0378">Hydrolase</keyword>
<sequence>MLSFGLTIVRHGETQYNKDGLLQGQGIDSSLSEAGIQQAEAVGLYLEDVHFTNVFASDMKRAKQTAEIIVRKNKTGNGLEIVTDPSLKERSFGIAEGGRVEDMRNMAKAAGQLIPEFTPPKGETMDQVKVRISMFLKAMFQRMADDHRDKVRPDVENQPDVETAGPLAGLPNDGVQDVPVHALVVTHGAYMRVAVRYFIEDLACSVPPGSDMSQVFSACSNTGICRFIVTLRCCNDDVTLLRMKCIFINRRDHLKAEDS</sequence>